<gene>
    <name evidence="2" type="ORF">ANANG_G00025190</name>
</gene>
<dbReference type="EMBL" id="JAFIRN010000001">
    <property type="protein sequence ID" value="KAG5857978.1"/>
    <property type="molecule type" value="Genomic_DNA"/>
</dbReference>
<evidence type="ECO:0000313" key="3">
    <source>
        <dbReference type="Proteomes" id="UP001044222"/>
    </source>
</evidence>
<evidence type="ECO:0000313" key="2">
    <source>
        <dbReference type="EMBL" id="KAG5857978.1"/>
    </source>
</evidence>
<keyword evidence="1" id="KW-0472">Membrane</keyword>
<accession>A0A9D3N305</accession>
<name>A0A9D3N305_ANGAN</name>
<protein>
    <submittedName>
        <fullName evidence="2">Uncharacterized protein</fullName>
    </submittedName>
</protein>
<sequence>MQRATEDFRTVQRLAATARSTSLGLLDPKSSYQFRVVPSAGQAAAAIPGAPCWARRSERGGHRGIAAGVPCAILLLVLLILLIVCCACKRRRRETRYPVSRAVDKAVVTQPNLNAPHKLLTGGMKSLGPPDYNLHQAPSERSSTLPYEVSPPAVRMATTV</sequence>
<reference evidence="2" key="1">
    <citation type="submission" date="2021-01" db="EMBL/GenBank/DDBJ databases">
        <title>A chromosome-scale assembly of European eel, Anguilla anguilla.</title>
        <authorList>
            <person name="Henkel C."/>
            <person name="Jong-Raadsen S.A."/>
            <person name="Dufour S."/>
            <person name="Weltzien F.-A."/>
            <person name="Palstra A.P."/>
            <person name="Pelster B."/>
            <person name="Spaink H.P."/>
            <person name="Van Den Thillart G.E."/>
            <person name="Jansen H."/>
            <person name="Zahm M."/>
            <person name="Klopp C."/>
            <person name="Cedric C."/>
            <person name="Louis A."/>
            <person name="Berthelot C."/>
            <person name="Parey E."/>
            <person name="Roest Crollius H."/>
            <person name="Montfort J."/>
            <person name="Robinson-Rechavi M."/>
            <person name="Bucao C."/>
            <person name="Bouchez O."/>
            <person name="Gislard M."/>
            <person name="Lluch J."/>
            <person name="Milhes M."/>
            <person name="Lampietro C."/>
            <person name="Lopez Roques C."/>
            <person name="Donnadieu C."/>
            <person name="Braasch I."/>
            <person name="Desvignes T."/>
            <person name="Postlethwait J."/>
            <person name="Bobe J."/>
            <person name="Guiguen Y."/>
            <person name="Dirks R."/>
        </authorList>
    </citation>
    <scope>NUCLEOTIDE SEQUENCE</scope>
    <source>
        <strain evidence="2">Tag_6206</strain>
        <tissue evidence="2">Liver</tissue>
    </source>
</reference>
<dbReference type="AlphaFoldDB" id="A0A9D3N305"/>
<dbReference type="Proteomes" id="UP001044222">
    <property type="component" value="Unassembled WGS sequence"/>
</dbReference>
<keyword evidence="3" id="KW-1185">Reference proteome</keyword>
<feature type="transmembrane region" description="Helical" evidence="1">
    <location>
        <begin position="65"/>
        <end position="88"/>
    </location>
</feature>
<keyword evidence="1" id="KW-1133">Transmembrane helix</keyword>
<comment type="caution">
    <text evidence="2">The sequence shown here is derived from an EMBL/GenBank/DDBJ whole genome shotgun (WGS) entry which is preliminary data.</text>
</comment>
<keyword evidence="1" id="KW-0812">Transmembrane</keyword>
<organism evidence="2 3">
    <name type="scientific">Anguilla anguilla</name>
    <name type="common">European freshwater eel</name>
    <name type="synonym">Muraena anguilla</name>
    <dbReference type="NCBI Taxonomy" id="7936"/>
    <lineage>
        <taxon>Eukaryota</taxon>
        <taxon>Metazoa</taxon>
        <taxon>Chordata</taxon>
        <taxon>Craniata</taxon>
        <taxon>Vertebrata</taxon>
        <taxon>Euteleostomi</taxon>
        <taxon>Actinopterygii</taxon>
        <taxon>Neopterygii</taxon>
        <taxon>Teleostei</taxon>
        <taxon>Anguilliformes</taxon>
        <taxon>Anguillidae</taxon>
        <taxon>Anguilla</taxon>
    </lineage>
</organism>
<evidence type="ECO:0000256" key="1">
    <source>
        <dbReference type="SAM" id="Phobius"/>
    </source>
</evidence>
<proteinExistence type="predicted"/>